<dbReference type="InterPro" id="IPR048494">
    <property type="entry name" value="Dit-like_N"/>
</dbReference>
<evidence type="ECO:0000256" key="1">
    <source>
        <dbReference type="SAM" id="MobiDB-lite"/>
    </source>
</evidence>
<dbReference type="AlphaFoldDB" id="A0A261W1M5"/>
<feature type="region of interest" description="Disordered" evidence="1">
    <location>
        <begin position="150"/>
        <end position="179"/>
    </location>
</feature>
<reference evidence="4" key="1">
    <citation type="submission" date="2017-05" db="EMBL/GenBank/DDBJ databases">
        <title>Complete and WGS of Bordetella genogroups.</title>
        <authorList>
            <person name="Spilker T."/>
            <person name="Lipuma J."/>
        </authorList>
    </citation>
    <scope>NUCLEOTIDE SEQUENCE [LARGE SCALE GENOMIC DNA]</scope>
    <source>
        <strain evidence="4">AU8256</strain>
    </source>
</reference>
<evidence type="ECO:0000313" key="3">
    <source>
        <dbReference type="EMBL" id="OZI79917.1"/>
    </source>
</evidence>
<proteinExistence type="predicted"/>
<comment type="caution">
    <text evidence="3">The sequence shown here is derived from an EMBL/GenBank/DDBJ whole genome shotgun (WGS) entry which is preliminary data.</text>
</comment>
<dbReference type="RefSeq" id="WP_094806373.1">
    <property type="nucleotide sequence ID" value="NZ_NEVT01000003.1"/>
</dbReference>
<keyword evidence="4" id="KW-1185">Reference proteome</keyword>
<sequence length="186" mass="20069">MSFVSLVFGQGFAQSSVGAVTLDALLGETTELNSRATEYVVEDGPPVTDHIVQDSEQLHLSGWITSADLTLFGAQGRSKLVSAKAALRRIHAERLPVTVTTGLDVYVDMAMESCKIERTNEGEFFSVQCGFRKIRKVALRTADIPPAKVAVSAKGKAGQTKTNAGKADTPEATPKQQSDLYRILNR</sequence>
<dbReference type="EMBL" id="NEVT01000003">
    <property type="protein sequence ID" value="OZI79917.1"/>
    <property type="molecule type" value="Genomic_DNA"/>
</dbReference>
<evidence type="ECO:0000313" key="4">
    <source>
        <dbReference type="Proteomes" id="UP000215633"/>
    </source>
</evidence>
<gene>
    <name evidence="3" type="ORF">CAL24_08385</name>
</gene>
<evidence type="ECO:0000259" key="2">
    <source>
        <dbReference type="Pfam" id="PF21821"/>
    </source>
</evidence>
<name>A0A261W1M5_9BORD</name>
<dbReference type="Proteomes" id="UP000215633">
    <property type="component" value="Unassembled WGS sequence"/>
</dbReference>
<feature type="domain" description="Dit-like phage tail protein N-terminal" evidence="2">
    <location>
        <begin position="22"/>
        <end position="145"/>
    </location>
</feature>
<organism evidence="3 4">
    <name type="scientific">Bordetella genomosp. 2</name>
    <dbReference type="NCBI Taxonomy" id="1983456"/>
    <lineage>
        <taxon>Bacteria</taxon>
        <taxon>Pseudomonadati</taxon>
        <taxon>Pseudomonadota</taxon>
        <taxon>Betaproteobacteria</taxon>
        <taxon>Burkholderiales</taxon>
        <taxon>Alcaligenaceae</taxon>
        <taxon>Bordetella</taxon>
    </lineage>
</organism>
<dbReference type="Pfam" id="PF21821">
    <property type="entry name" value="Dit_like"/>
    <property type="match status" value="1"/>
</dbReference>
<accession>A0A261W1M5</accession>
<protein>
    <recommendedName>
        <fullName evidence="2">Dit-like phage tail protein N-terminal domain-containing protein</fullName>
    </recommendedName>
</protein>